<dbReference type="RefSeq" id="WP_250094963.1">
    <property type="nucleotide sequence ID" value="NZ_JAKRYL010000002.1"/>
</dbReference>
<dbReference type="AlphaFoldDB" id="A0A9X1ZZS0"/>
<evidence type="ECO:0000256" key="1">
    <source>
        <dbReference type="ARBA" id="ARBA00001946"/>
    </source>
</evidence>
<evidence type="ECO:0000256" key="5">
    <source>
        <dbReference type="ARBA" id="ARBA00022801"/>
    </source>
</evidence>
<dbReference type="InterPro" id="IPR005238">
    <property type="entry name" value="ComB-like"/>
</dbReference>
<dbReference type="SUPFAM" id="SSF142823">
    <property type="entry name" value="ComB-like"/>
    <property type="match status" value="1"/>
</dbReference>
<organism evidence="8 9">
    <name type="scientific">Halalkalibacter alkaliphilus</name>
    <dbReference type="NCBI Taxonomy" id="2917993"/>
    <lineage>
        <taxon>Bacteria</taxon>
        <taxon>Bacillati</taxon>
        <taxon>Bacillota</taxon>
        <taxon>Bacilli</taxon>
        <taxon>Bacillales</taxon>
        <taxon>Bacillaceae</taxon>
        <taxon>Halalkalibacter</taxon>
    </lineage>
</organism>
<dbReference type="GO" id="GO:0000287">
    <property type="term" value="F:magnesium ion binding"/>
    <property type="evidence" value="ECO:0007669"/>
    <property type="project" value="InterPro"/>
</dbReference>
<dbReference type="InterPro" id="IPR036702">
    <property type="entry name" value="ComB-like_sf"/>
</dbReference>
<evidence type="ECO:0000313" key="9">
    <source>
        <dbReference type="Proteomes" id="UP001139150"/>
    </source>
</evidence>
<dbReference type="EMBL" id="JAKRYL010000002">
    <property type="protein sequence ID" value="MCL7746035.1"/>
    <property type="molecule type" value="Genomic_DNA"/>
</dbReference>
<comment type="caution">
    <text evidence="8">The sequence shown here is derived from an EMBL/GenBank/DDBJ whole genome shotgun (WGS) entry which is preliminary data.</text>
</comment>
<keyword evidence="9" id="KW-1185">Reference proteome</keyword>
<accession>A0A9X1ZZS0</accession>
<evidence type="ECO:0000256" key="6">
    <source>
        <dbReference type="ARBA" id="ARBA00022842"/>
    </source>
</evidence>
<comment type="catalytic activity">
    <reaction evidence="7">
        <text>(2R)-O-phospho-3-sulfolactate + H2O = (2R)-3-sulfolactate + phosphate</text>
        <dbReference type="Rhea" id="RHEA:23416"/>
        <dbReference type="ChEBI" id="CHEBI:15377"/>
        <dbReference type="ChEBI" id="CHEBI:15597"/>
        <dbReference type="ChEBI" id="CHEBI:43474"/>
        <dbReference type="ChEBI" id="CHEBI:58738"/>
        <dbReference type="EC" id="3.1.3.71"/>
    </reaction>
</comment>
<gene>
    <name evidence="8" type="ORF">MF646_02760</name>
</gene>
<dbReference type="Gene3D" id="3.90.1560.10">
    <property type="entry name" value="ComB-like"/>
    <property type="match status" value="1"/>
</dbReference>
<dbReference type="Proteomes" id="UP001139150">
    <property type="component" value="Unassembled WGS sequence"/>
</dbReference>
<dbReference type="Pfam" id="PF04029">
    <property type="entry name" value="2-ph_phosp"/>
    <property type="match status" value="1"/>
</dbReference>
<protein>
    <recommendedName>
        <fullName evidence="4">Probable 2-phosphosulfolactate phosphatase</fullName>
        <ecNumber evidence="3">3.1.3.71</ecNumber>
    </recommendedName>
</protein>
<dbReference type="GO" id="GO:0050532">
    <property type="term" value="F:2-phosphosulfolactate phosphatase activity"/>
    <property type="evidence" value="ECO:0007669"/>
    <property type="project" value="UniProtKB-EC"/>
</dbReference>
<dbReference type="EC" id="3.1.3.71" evidence="3"/>
<keyword evidence="6" id="KW-0460">Magnesium</keyword>
<evidence type="ECO:0000256" key="4">
    <source>
        <dbReference type="ARBA" id="ARBA00021948"/>
    </source>
</evidence>
<proteinExistence type="inferred from homology"/>
<evidence type="ECO:0000256" key="2">
    <source>
        <dbReference type="ARBA" id="ARBA00009997"/>
    </source>
</evidence>
<comment type="similarity">
    <text evidence="2">Belongs to the ComB family.</text>
</comment>
<dbReference type="PANTHER" id="PTHR37311:SF1">
    <property type="entry name" value="2-PHOSPHOSULFOLACTATE PHOSPHATASE-RELATED"/>
    <property type="match status" value="1"/>
</dbReference>
<name>A0A9X1ZZS0_9BACI</name>
<evidence type="ECO:0000313" key="8">
    <source>
        <dbReference type="EMBL" id="MCL7746035.1"/>
    </source>
</evidence>
<dbReference type="PANTHER" id="PTHR37311">
    <property type="entry name" value="2-PHOSPHOSULFOLACTATE PHOSPHATASE-RELATED"/>
    <property type="match status" value="1"/>
</dbReference>
<keyword evidence="5" id="KW-0378">Hydrolase</keyword>
<comment type="cofactor">
    <cofactor evidence="1">
        <name>Mg(2+)</name>
        <dbReference type="ChEBI" id="CHEBI:18420"/>
    </cofactor>
</comment>
<dbReference type="GO" id="GO:0050545">
    <property type="term" value="F:sulfopyruvate decarboxylase activity"/>
    <property type="evidence" value="ECO:0007669"/>
    <property type="project" value="TreeGrafter"/>
</dbReference>
<evidence type="ECO:0000256" key="3">
    <source>
        <dbReference type="ARBA" id="ARBA00012953"/>
    </source>
</evidence>
<evidence type="ECO:0000256" key="7">
    <source>
        <dbReference type="ARBA" id="ARBA00033711"/>
    </source>
</evidence>
<reference evidence="8" key="1">
    <citation type="submission" date="2022-02" db="EMBL/GenBank/DDBJ databases">
        <title>Halalkalibacter sp. nov. isolated from Lonar Lake, India.</title>
        <authorList>
            <person name="Joshi A."/>
            <person name="Thite S."/>
            <person name="Lodha T."/>
        </authorList>
    </citation>
    <scope>NUCLEOTIDE SEQUENCE</scope>
    <source>
        <strain evidence="8">MEB205</strain>
    </source>
</reference>
<sequence length="231" mass="25896">MTIAIHQGNNLELERSDINIVIDVIRAFTVAHYAFLGGVRNILLVKSTDEAITLKKKHPHYLLAGEEHGIAIKGFDLSNSPKQITQERLTDKTLVQKTTNGVKATLHSLNTKHLFVTGFSNAKCTAEYVRKLNSLADKKLIINIIASHPTGDDDLACAEYIKNVILGSNTITAAEVRTRIIHSHVTQKFFDETNLDFDPEDIGFCSKEHNSHFIMEVNKNRKIPVIERKNV</sequence>